<dbReference type="Pfam" id="PF01261">
    <property type="entry name" value="AP_endonuc_2"/>
    <property type="match status" value="1"/>
</dbReference>
<keyword evidence="5" id="KW-1185">Reference proteome</keyword>
<evidence type="ECO:0000256" key="1">
    <source>
        <dbReference type="ARBA" id="ARBA00023277"/>
    </source>
</evidence>
<proteinExistence type="predicted"/>
<dbReference type="Gene3D" id="3.20.20.150">
    <property type="entry name" value="Divalent-metal-dependent TIM barrel enzymes"/>
    <property type="match status" value="1"/>
</dbReference>
<evidence type="ECO:0000313" key="5">
    <source>
        <dbReference type="Proteomes" id="UP000324678"/>
    </source>
</evidence>
<name>A0A5C1YED1_9MICO</name>
<dbReference type="AlphaFoldDB" id="A0A5C1YED1"/>
<dbReference type="Proteomes" id="UP000324678">
    <property type="component" value="Chromosome"/>
</dbReference>
<feature type="domain" description="Xylose isomerase-like TIM barrel" evidence="3">
    <location>
        <begin position="32"/>
        <end position="274"/>
    </location>
</feature>
<dbReference type="RefSeq" id="WP_149160425.1">
    <property type="nucleotide sequence ID" value="NZ_CP043505.1"/>
</dbReference>
<gene>
    <name evidence="4" type="ORF">FLP10_08200</name>
</gene>
<evidence type="ECO:0000259" key="3">
    <source>
        <dbReference type="Pfam" id="PF01261"/>
    </source>
</evidence>
<protein>
    <submittedName>
        <fullName evidence="4">TIM barrel protein</fullName>
    </submittedName>
</protein>
<dbReference type="InterPro" id="IPR050312">
    <property type="entry name" value="IolE/XylAMocC-like"/>
</dbReference>
<reference evidence="4 5" key="1">
    <citation type="submission" date="2019-09" db="EMBL/GenBank/DDBJ databases">
        <title>Genome sequencing of strain KACC 19306.</title>
        <authorList>
            <person name="Heo J."/>
            <person name="Kim S.-J."/>
            <person name="Kim J.-S."/>
            <person name="Hong S.-B."/>
            <person name="Kwon S.-W."/>
        </authorList>
    </citation>
    <scope>NUCLEOTIDE SEQUENCE [LARGE SCALE GENOMIC DNA]</scope>
    <source>
        <strain evidence="4 5">KACC 19306</strain>
    </source>
</reference>
<dbReference type="KEGG" id="ail:FLP10_08200"/>
<dbReference type="PANTHER" id="PTHR12110:SF41">
    <property type="entry name" value="INOSOSE DEHYDRATASE"/>
    <property type="match status" value="1"/>
</dbReference>
<dbReference type="PANTHER" id="PTHR12110">
    <property type="entry name" value="HYDROXYPYRUVATE ISOMERASE"/>
    <property type="match status" value="1"/>
</dbReference>
<accession>A0A5C1YED1</accession>
<evidence type="ECO:0000256" key="2">
    <source>
        <dbReference type="SAM" id="MobiDB-lite"/>
    </source>
</evidence>
<dbReference type="InterPro" id="IPR036237">
    <property type="entry name" value="Xyl_isomerase-like_sf"/>
</dbReference>
<evidence type="ECO:0000313" key="4">
    <source>
        <dbReference type="EMBL" id="QEO14404.1"/>
    </source>
</evidence>
<keyword evidence="1" id="KW-0119">Carbohydrate metabolism</keyword>
<dbReference type="EMBL" id="CP043505">
    <property type="protein sequence ID" value="QEO14404.1"/>
    <property type="molecule type" value="Genomic_DNA"/>
</dbReference>
<feature type="region of interest" description="Disordered" evidence="2">
    <location>
        <begin position="107"/>
        <end position="129"/>
    </location>
</feature>
<sequence length="303" mass="32578">MIRLANAPVSYGVFGLSRPDLVPLPDGEQLAAWVAEAGYEGIDLGPIGLLGDADSIAANLGAHRLGLAGGWVDLPFGAGDDAAFEASLEGLDAALAIFRAAAEADPERAPKPTIADSGSAERNARPGGGADLELSDAAWRRFADRVGVVAARVRAAGLEPTFHHHACTYVETPHEIERFLADTDVDLTFDTGHLLIGGGDPVADFGRWRSRINHVHLKDADRSVLARAAGSADPLHEVWEQRMFVRLGDGDLAVDRIVDEIVASGFDGWLVVEQDVILQDAADVDRARQDQIDNRERLRRWFA</sequence>
<dbReference type="OrthoDB" id="104997at2"/>
<dbReference type="InterPro" id="IPR013022">
    <property type="entry name" value="Xyl_isomerase-like_TIM-brl"/>
</dbReference>
<organism evidence="4 5">
    <name type="scientific">Agromyces intestinalis</name>
    <dbReference type="NCBI Taxonomy" id="2592652"/>
    <lineage>
        <taxon>Bacteria</taxon>
        <taxon>Bacillati</taxon>
        <taxon>Actinomycetota</taxon>
        <taxon>Actinomycetes</taxon>
        <taxon>Micrococcales</taxon>
        <taxon>Microbacteriaceae</taxon>
        <taxon>Agromyces</taxon>
    </lineage>
</organism>
<dbReference type="SUPFAM" id="SSF51658">
    <property type="entry name" value="Xylose isomerase-like"/>
    <property type="match status" value="1"/>
</dbReference>